<evidence type="ECO:0000256" key="5">
    <source>
        <dbReference type="ARBA" id="ARBA00023242"/>
    </source>
</evidence>
<reference evidence="9 10" key="1">
    <citation type="journal article" date="2019" name="Sci. Rep.">
        <title>A high-quality genome of Eragrostis curvula grass provides insights into Poaceae evolution and supports new strategies to enhance forage quality.</title>
        <authorList>
            <person name="Carballo J."/>
            <person name="Santos B.A.C.M."/>
            <person name="Zappacosta D."/>
            <person name="Garbus I."/>
            <person name="Selva J.P."/>
            <person name="Gallo C.A."/>
            <person name="Diaz A."/>
            <person name="Albertini E."/>
            <person name="Caccamo M."/>
            <person name="Echenique V."/>
        </authorList>
    </citation>
    <scope>NUCLEOTIDE SEQUENCE [LARGE SCALE GENOMIC DNA]</scope>
    <source>
        <strain evidence="10">cv. Victoria</strain>
        <tissue evidence="9">Leaf</tissue>
    </source>
</reference>
<accession>A0A5J9TL47</accession>
<comment type="caution">
    <text evidence="9">The sequence shown here is derived from an EMBL/GenBank/DDBJ whole genome shotgun (WGS) entry which is preliminary data.</text>
</comment>
<feature type="non-terminal residue" evidence="9">
    <location>
        <position position="1"/>
    </location>
</feature>
<comment type="subcellular location">
    <subcellularLocation>
        <location evidence="1">Nucleus</location>
    </subcellularLocation>
</comment>
<keyword evidence="3" id="KW-0238">DNA-binding</keyword>
<feature type="domain" description="HTH myb-type" evidence="8">
    <location>
        <begin position="9"/>
        <end position="46"/>
    </location>
</feature>
<evidence type="ECO:0000259" key="8">
    <source>
        <dbReference type="PROSITE" id="PS51294"/>
    </source>
</evidence>
<dbReference type="Gramene" id="TVU12014">
    <property type="protein sequence ID" value="TVU12014"/>
    <property type="gene ID" value="EJB05_45632"/>
</dbReference>
<evidence type="ECO:0000256" key="4">
    <source>
        <dbReference type="ARBA" id="ARBA00023163"/>
    </source>
</evidence>
<dbReference type="GO" id="GO:0003677">
    <property type="term" value="F:DNA binding"/>
    <property type="evidence" value="ECO:0007669"/>
    <property type="project" value="UniProtKB-KW"/>
</dbReference>
<feature type="domain" description="Myb-like" evidence="7">
    <location>
        <begin position="9"/>
        <end position="42"/>
    </location>
</feature>
<evidence type="ECO:0000313" key="9">
    <source>
        <dbReference type="EMBL" id="TVU12014.1"/>
    </source>
</evidence>
<gene>
    <name evidence="9" type="ORF">EJB05_45632</name>
</gene>
<keyword evidence="10" id="KW-1185">Reference proteome</keyword>
<dbReference type="InterPro" id="IPR009057">
    <property type="entry name" value="Homeodomain-like_sf"/>
</dbReference>
<evidence type="ECO:0000256" key="6">
    <source>
        <dbReference type="SAM" id="MobiDB-lite"/>
    </source>
</evidence>
<dbReference type="Gene3D" id="1.10.10.60">
    <property type="entry name" value="Homeodomain-like"/>
    <property type="match status" value="1"/>
</dbReference>
<keyword evidence="5" id="KW-0539">Nucleus</keyword>
<dbReference type="PANTHER" id="PTHR10641">
    <property type="entry name" value="MYB FAMILY TRANSCRIPTION FACTOR"/>
    <property type="match status" value="1"/>
</dbReference>
<dbReference type="SUPFAM" id="SSF46689">
    <property type="entry name" value="Homeodomain-like"/>
    <property type="match status" value="1"/>
</dbReference>
<name>A0A5J9TL47_9POAL</name>
<evidence type="ECO:0000259" key="7">
    <source>
        <dbReference type="PROSITE" id="PS50090"/>
    </source>
</evidence>
<evidence type="ECO:0000256" key="1">
    <source>
        <dbReference type="ARBA" id="ARBA00004123"/>
    </source>
</evidence>
<feature type="compositionally biased region" description="Polar residues" evidence="6">
    <location>
        <begin position="147"/>
        <end position="163"/>
    </location>
</feature>
<dbReference type="InterPro" id="IPR017930">
    <property type="entry name" value="Myb_dom"/>
</dbReference>
<dbReference type="PROSITE" id="PS51294">
    <property type="entry name" value="HTH_MYB"/>
    <property type="match status" value="1"/>
</dbReference>
<dbReference type="GO" id="GO:0005634">
    <property type="term" value="C:nucleus"/>
    <property type="evidence" value="ECO:0007669"/>
    <property type="project" value="UniProtKB-SubCell"/>
</dbReference>
<evidence type="ECO:0000313" key="10">
    <source>
        <dbReference type="Proteomes" id="UP000324897"/>
    </source>
</evidence>
<dbReference type="CDD" id="cd00167">
    <property type="entry name" value="SANT"/>
    <property type="match status" value="1"/>
</dbReference>
<sequence>MGRPPCGDDTGLKKGPWTPDEDHKLMNYIQNHGHGSWRALAELAGNCSAIHFQISHLIELQPWDGHTAGPRIEAVQADNLQFMQSLLESAAIGNIDLLEGQVPQYQLPGTFFDQPVGNVNLSSDNKAISSEQCNVEGDNSRKKSVLLSENSLPPLTGTSASNP</sequence>
<dbReference type="InterPro" id="IPR015495">
    <property type="entry name" value="Myb_TF_plants"/>
</dbReference>
<feature type="region of interest" description="Disordered" evidence="6">
    <location>
        <begin position="131"/>
        <end position="163"/>
    </location>
</feature>
<dbReference type="PROSITE" id="PS50090">
    <property type="entry name" value="MYB_LIKE"/>
    <property type="match status" value="1"/>
</dbReference>
<organism evidence="9 10">
    <name type="scientific">Eragrostis curvula</name>
    <name type="common">weeping love grass</name>
    <dbReference type="NCBI Taxonomy" id="38414"/>
    <lineage>
        <taxon>Eukaryota</taxon>
        <taxon>Viridiplantae</taxon>
        <taxon>Streptophyta</taxon>
        <taxon>Embryophyta</taxon>
        <taxon>Tracheophyta</taxon>
        <taxon>Spermatophyta</taxon>
        <taxon>Magnoliopsida</taxon>
        <taxon>Liliopsida</taxon>
        <taxon>Poales</taxon>
        <taxon>Poaceae</taxon>
        <taxon>PACMAD clade</taxon>
        <taxon>Chloridoideae</taxon>
        <taxon>Eragrostideae</taxon>
        <taxon>Eragrostidinae</taxon>
        <taxon>Eragrostis</taxon>
    </lineage>
</organism>
<dbReference type="Proteomes" id="UP000324897">
    <property type="component" value="Chromosome 3"/>
</dbReference>
<keyword evidence="4" id="KW-0804">Transcription</keyword>
<protein>
    <submittedName>
        <fullName evidence="9">Uncharacterized protein</fullName>
    </submittedName>
</protein>
<dbReference type="Pfam" id="PF00249">
    <property type="entry name" value="Myb_DNA-binding"/>
    <property type="match status" value="1"/>
</dbReference>
<keyword evidence="2" id="KW-0805">Transcription regulation</keyword>
<dbReference type="AlphaFoldDB" id="A0A5J9TL47"/>
<feature type="non-terminal residue" evidence="9">
    <location>
        <position position="163"/>
    </location>
</feature>
<evidence type="ECO:0000256" key="3">
    <source>
        <dbReference type="ARBA" id="ARBA00023125"/>
    </source>
</evidence>
<dbReference type="OrthoDB" id="2143914at2759"/>
<dbReference type="PANTHER" id="PTHR10641:SF1359">
    <property type="entry name" value="OS06G0221000 PROTEIN"/>
    <property type="match status" value="1"/>
</dbReference>
<proteinExistence type="predicted"/>
<evidence type="ECO:0000256" key="2">
    <source>
        <dbReference type="ARBA" id="ARBA00023015"/>
    </source>
</evidence>
<dbReference type="EMBL" id="RWGY01000039">
    <property type="protein sequence ID" value="TVU12014.1"/>
    <property type="molecule type" value="Genomic_DNA"/>
</dbReference>
<dbReference type="InterPro" id="IPR001005">
    <property type="entry name" value="SANT/Myb"/>
</dbReference>